<comment type="caution">
    <text evidence="1">The sequence shown here is derived from an EMBL/GenBank/DDBJ whole genome shotgun (WGS) entry which is preliminary data.</text>
</comment>
<keyword evidence="2" id="KW-1185">Reference proteome</keyword>
<dbReference type="InParanoid" id="A0A7C8N1T4"/>
<organism evidence="1 2">
    <name type="scientific">Xylaria multiplex</name>
    <dbReference type="NCBI Taxonomy" id="323545"/>
    <lineage>
        <taxon>Eukaryota</taxon>
        <taxon>Fungi</taxon>
        <taxon>Dikarya</taxon>
        <taxon>Ascomycota</taxon>
        <taxon>Pezizomycotina</taxon>
        <taxon>Sordariomycetes</taxon>
        <taxon>Xylariomycetidae</taxon>
        <taxon>Xylariales</taxon>
        <taxon>Xylariaceae</taxon>
        <taxon>Xylaria</taxon>
    </lineage>
</organism>
<dbReference type="Proteomes" id="UP000481858">
    <property type="component" value="Unassembled WGS sequence"/>
</dbReference>
<protein>
    <submittedName>
        <fullName evidence="1">Uncharacterized protein</fullName>
    </submittedName>
</protein>
<dbReference type="AlphaFoldDB" id="A0A7C8N1T4"/>
<evidence type="ECO:0000313" key="2">
    <source>
        <dbReference type="Proteomes" id="UP000481858"/>
    </source>
</evidence>
<reference evidence="1 2" key="1">
    <citation type="submission" date="2019-12" db="EMBL/GenBank/DDBJ databases">
        <title>Draft genome sequence of the ascomycete Xylaria multiplex DSM 110363.</title>
        <authorList>
            <person name="Buettner E."/>
            <person name="Kellner H."/>
        </authorList>
    </citation>
    <scope>NUCLEOTIDE SEQUENCE [LARGE SCALE GENOMIC DNA]</scope>
    <source>
        <strain evidence="1 2">DSM 110363</strain>
    </source>
</reference>
<gene>
    <name evidence="1" type="ORF">GQX73_g2601</name>
</gene>
<proteinExistence type="predicted"/>
<name>A0A7C8N1T4_9PEZI</name>
<sequence length="124" mass="13550">MFGASLDSLGSARKELCPEQWPEQCLETLPDSYTTGHVYKYRVQCPVDGPEPSTWLRLGSGRWQVAPLGEHRLVGRSTTSRGGLQLSANHANHPPQIVTGWSLVGATLLCLAQPHDVEDRVDGC</sequence>
<accession>A0A7C8N1T4</accession>
<dbReference type="EMBL" id="WUBL01000017">
    <property type="protein sequence ID" value="KAF2971034.1"/>
    <property type="molecule type" value="Genomic_DNA"/>
</dbReference>
<evidence type="ECO:0000313" key="1">
    <source>
        <dbReference type="EMBL" id="KAF2971034.1"/>
    </source>
</evidence>